<evidence type="ECO:0000313" key="2">
    <source>
        <dbReference type="Proteomes" id="UP000655588"/>
    </source>
</evidence>
<reference evidence="1" key="1">
    <citation type="submission" date="2019-11" db="EMBL/GenBank/DDBJ databases">
        <title>The nuclear and mitochondrial genomes of Frieseomelitta varia - a highly eusocial stingless bee (Meliponini) with a permanently sterile worker caste.</title>
        <authorList>
            <person name="Freitas F.C.P."/>
            <person name="Lourenco A.P."/>
            <person name="Nunes F.M.F."/>
            <person name="Paschoal A.R."/>
            <person name="Abreu F.C.P."/>
            <person name="Barbin F.O."/>
            <person name="Bataglia L."/>
            <person name="Cardoso-Junior C.A.M."/>
            <person name="Cervoni M.S."/>
            <person name="Silva S.R."/>
            <person name="Dalarmi F."/>
            <person name="Del Lama M.A."/>
            <person name="Depintor T.S."/>
            <person name="Ferreira K.M."/>
            <person name="Goria P.S."/>
            <person name="Jaskot M.C."/>
            <person name="Lago D.C."/>
            <person name="Luna-Lucena D."/>
            <person name="Moda L.M."/>
            <person name="Nascimento L."/>
            <person name="Pedrino M."/>
            <person name="Rabico F.O."/>
            <person name="Sanches F.C."/>
            <person name="Santos D.E."/>
            <person name="Santos C.G."/>
            <person name="Vieira J."/>
            <person name="Lopes T.F."/>
            <person name="Barchuk A.R."/>
            <person name="Hartfelder K."/>
            <person name="Simoes Z.L.P."/>
            <person name="Bitondi M.M.G."/>
            <person name="Pinheiro D.G."/>
        </authorList>
    </citation>
    <scope>NUCLEOTIDE SEQUENCE</scope>
    <source>
        <strain evidence="1">USP_RPSP 00005682</strain>
        <tissue evidence="1">Whole individual</tissue>
    </source>
</reference>
<gene>
    <name evidence="1" type="ORF">E2986_00084</name>
</gene>
<evidence type="ECO:0000313" key="1">
    <source>
        <dbReference type="EMBL" id="KAF3426876.1"/>
    </source>
</evidence>
<accession>A0A833S5L4</accession>
<protein>
    <submittedName>
        <fullName evidence="1">Uncharacterized protein</fullName>
    </submittedName>
</protein>
<organism evidence="1 2">
    <name type="scientific">Frieseomelitta varia</name>
    <dbReference type="NCBI Taxonomy" id="561572"/>
    <lineage>
        <taxon>Eukaryota</taxon>
        <taxon>Metazoa</taxon>
        <taxon>Ecdysozoa</taxon>
        <taxon>Arthropoda</taxon>
        <taxon>Hexapoda</taxon>
        <taxon>Insecta</taxon>
        <taxon>Pterygota</taxon>
        <taxon>Neoptera</taxon>
        <taxon>Endopterygota</taxon>
        <taxon>Hymenoptera</taxon>
        <taxon>Apocrita</taxon>
        <taxon>Aculeata</taxon>
        <taxon>Apoidea</taxon>
        <taxon>Anthophila</taxon>
        <taxon>Apidae</taxon>
        <taxon>Frieseomelitta</taxon>
    </lineage>
</organism>
<keyword evidence="2" id="KW-1185">Reference proteome</keyword>
<proteinExistence type="predicted"/>
<sequence length="98" mass="11748">MGTACAAIFLSMIDILIVVLDDVAFEMVIGMVEFTDHTFNQRLTFIHFHHYILNIEIHKFKNVEIYKFKNYTLDITFKNSSKYYSLCYSLMIFEFFRH</sequence>
<dbReference type="Proteomes" id="UP000655588">
    <property type="component" value="Unassembled WGS sequence"/>
</dbReference>
<comment type="caution">
    <text evidence="1">The sequence shown here is derived from an EMBL/GenBank/DDBJ whole genome shotgun (WGS) entry which is preliminary data.</text>
</comment>
<name>A0A833S5L4_9HYME</name>
<dbReference type="EMBL" id="WNWW01000285">
    <property type="protein sequence ID" value="KAF3426876.1"/>
    <property type="molecule type" value="Genomic_DNA"/>
</dbReference>
<dbReference type="AlphaFoldDB" id="A0A833S5L4"/>